<comment type="caution">
    <text evidence="1">The sequence shown here is derived from an EMBL/GenBank/DDBJ whole genome shotgun (WGS) entry which is preliminary data.</text>
</comment>
<evidence type="ECO:0000313" key="1">
    <source>
        <dbReference type="EMBL" id="KKM25859.1"/>
    </source>
</evidence>
<accession>A0A0F9J0B2</accession>
<protein>
    <submittedName>
        <fullName evidence="1">Uncharacterized protein</fullName>
    </submittedName>
</protein>
<dbReference type="EMBL" id="LAZR01012625">
    <property type="protein sequence ID" value="KKM25859.1"/>
    <property type="molecule type" value="Genomic_DNA"/>
</dbReference>
<sequence>MSFLLNTPIRTYYSPDVYLDASGTYHIPTRWMVSTALDGSFTLTRGDAARIIWERNPSSNANR</sequence>
<proteinExistence type="predicted"/>
<reference evidence="1" key="1">
    <citation type="journal article" date="2015" name="Nature">
        <title>Complex archaea that bridge the gap between prokaryotes and eukaryotes.</title>
        <authorList>
            <person name="Spang A."/>
            <person name="Saw J.H."/>
            <person name="Jorgensen S.L."/>
            <person name="Zaremba-Niedzwiedzka K."/>
            <person name="Martijn J."/>
            <person name="Lind A.E."/>
            <person name="van Eijk R."/>
            <person name="Schleper C."/>
            <person name="Guy L."/>
            <person name="Ettema T.J."/>
        </authorList>
    </citation>
    <scope>NUCLEOTIDE SEQUENCE</scope>
</reference>
<organism evidence="1">
    <name type="scientific">marine sediment metagenome</name>
    <dbReference type="NCBI Taxonomy" id="412755"/>
    <lineage>
        <taxon>unclassified sequences</taxon>
        <taxon>metagenomes</taxon>
        <taxon>ecological metagenomes</taxon>
    </lineage>
</organism>
<name>A0A0F9J0B2_9ZZZZ</name>
<dbReference type="AlphaFoldDB" id="A0A0F9J0B2"/>
<gene>
    <name evidence="1" type="ORF">LCGC14_1590680</name>
</gene>